<dbReference type="EMBL" id="LSRX01000269">
    <property type="protein sequence ID" value="OLQ02239.1"/>
    <property type="molecule type" value="Genomic_DNA"/>
</dbReference>
<evidence type="ECO:0000313" key="2">
    <source>
        <dbReference type="Proteomes" id="UP000186817"/>
    </source>
</evidence>
<reference evidence="1 2" key="1">
    <citation type="submission" date="2016-02" db="EMBL/GenBank/DDBJ databases">
        <title>Genome analysis of coral dinoflagellate symbionts highlights evolutionary adaptations to a symbiotic lifestyle.</title>
        <authorList>
            <person name="Aranda M."/>
            <person name="Li Y."/>
            <person name="Liew Y.J."/>
            <person name="Baumgarten S."/>
            <person name="Simakov O."/>
            <person name="Wilson M."/>
            <person name="Piel J."/>
            <person name="Ashoor H."/>
            <person name="Bougouffa S."/>
            <person name="Bajic V.B."/>
            <person name="Ryu T."/>
            <person name="Ravasi T."/>
            <person name="Bayer T."/>
            <person name="Micklem G."/>
            <person name="Kim H."/>
            <person name="Bhak J."/>
            <person name="Lajeunesse T.C."/>
            <person name="Voolstra C.R."/>
        </authorList>
    </citation>
    <scope>NUCLEOTIDE SEQUENCE [LARGE SCALE GENOMIC DNA]</scope>
    <source>
        <strain evidence="1 2">CCMP2467</strain>
    </source>
</reference>
<proteinExistence type="predicted"/>
<sequence>MWPRSESEGFFPGPRELLLFMAVDVAVDGGDWGDGRLPEELEHAETWSGLLGWLDRGYLPSCTPVAASPECARSHLQDTKL</sequence>
<evidence type="ECO:0000313" key="1">
    <source>
        <dbReference type="EMBL" id="OLQ02239.1"/>
    </source>
</evidence>
<accession>A0A1Q9E4B6</accession>
<keyword evidence="2" id="KW-1185">Reference proteome</keyword>
<comment type="caution">
    <text evidence="1">The sequence shown here is derived from an EMBL/GenBank/DDBJ whole genome shotgun (WGS) entry which is preliminary data.</text>
</comment>
<protein>
    <submittedName>
        <fullName evidence="1">Uncharacterized protein</fullName>
    </submittedName>
</protein>
<dbReference type="Proteomes" id="UP000186817">
    <property type="component" value="Unassembled WGS sequence"/>
</dbReference>
<organism evidence="1 2">
    <name type="scientific">Symbiodinium microadriaticum</name>
    <name type="common">Dinoflagellate</name>
    <name type="synonym">Zooxanthella microadriatica</name>
    <dbReference type="NCBI Taxonomy" id="2951"/>
    <lineage>
        <taxon>Eukaryota</taxon>
        <taxon>Sar</taxon>
        <taxon>Alveolata</taxon>
        <taxon>Dinophyceae</taxon>
        <taxon>Suessiales</taxon>
        <taxon>Symbiodiniaceae</taxon>
        <taxon>Symbiodinium</taxon>
    </lineage>
</organism>
<dbReference type="AlphaFoldDB" id="A0A1Q9E4B6"/>
<name>A0A1Q9E4B6_SYMMI</name>
<gene>
    <name evidence="1" type="ORF">AK812_SmicGene14907</name>
</gene>